<dbReference type="SUPFAM" id="SSF55729">
    <property type="entry name" value="Acyl-CoA N-acyltransferases (Nat)"/>
    <property type="match status" value="1"/>
</dbReference>
<evidence type="ECO:0000259" key="3">
    <source>
        <dbReference type="PROSITE" id="PS51186"/>
    </source>
</evidence>
<evidence type="ECO:0000256" key="2">
    <source>
        <dbReference type="ARBA" id="ARBA00023315"/>
    </source>
</evidence>
<comment type="caution">
    <text evidence="4">The sequence shown here is derived from an EMBL/GenBank/DDBJ whole genome shotgun (WGS) entry which is preliminary data.</text>
</comment>
<sequence>MTQTSDIPVLCNLLESLFSQEAEFKPDRDLQAQGLRSVIENDNVGDILVARDNGNIVAMVNILYTVSTALGARVGILENMVVSDAVRGSGIGSQLLEQALIFAKEKGCQRITLLTDHDNTLAHTFYQKHGFDLSTVVVFRQTLDF</sequence>
<dbReference type="PROSITE" id="PS51186">
    <property type="entry name" value="GNAT"/>
    <property type="match status" value="1"/>
</dbReference>
<dbReference type="InterPro" id="IPR016181">
    <property type="entry name" value="Acyl_CoA_acyltransferase"/>
</dbReference>
<dbReference type="Pfam" id="PF00583">
    <property type="entry name" value="Acetyltransf_1"/>
    <property type="match status" value="1"/>
</dbReference>
<dbReference type="PANTHER" id="PTHR43877:SF2">
    <property type="entry name" value="AMINOALKYLPHOSPHONATE N-ACETYLTRANSFERASE-RELATED"/>
    <property type="match status" value="1"/>
</dbReference>
<dbReference type="GO" id="GO:0016747">
    <property type="term" value="F:acyltransferase activity, transferring groups other than amino-acyl groups"/>
    <property type="evidence" value="ECO:0007669"/>
    <property type="project" value="InterPro"/>
</dbReference>
<evidence type="ECO:0000313" key="5">
    <source>
        <dbReference type="Proteomes" id="UP000565262"/>
    </source>
</evidence>
<dbReference type="EMBL" id="JACJFM010000009">
    <property type="protein sequence ID" value="MBB1486793.1"/>
    <property type="molecule type" value="Genomic_DNA"/>
</dbReference>
<reference evidence="4 5" key="1">
    <citation type="submission" date="2020-08" db="EMBL/GenBank/DDBJ databases">
        <title>Oceanospirillum sp. nov. isolated from marine sediment.</title>
        <authorList>
            <person name="Ji X."/>
        </authorList>
    </citation>
    <scope>NUCLEOTIDE SEQUENCE [LARGE SCALE GENOMIC DNA]</scope>
    <source>
        <strain evidence="4 5">D5</strain>
    </source>
</reference>
<dbReference type="InterPro" id="IPR050832">
    <property type="entry name" value="Bact_Acetyltransf"/>
</dbReference>
<dbReference type="CDD" id="cd04301">
    <property type="entry name" value="NAT_SF"/>
    <property type="match status" value="1"/>
</dbReference>
<organism evidence="4 5">
    <name type="scientific">Oceanospirillum sediminis</name>
    <dbReference type="NCBI Taxonomy" id="2760088"/>
    <lineage>
        <taxon>Bacteria</taxon>
        <taxon>Pseudomonadati</taxon>
        <taxon>Pseudomonadota</taxon>
        <taxon>Gammaproteobacteria</taxon>
        <taxon>Oceanospirillales</taxon>
        <taxon>Oceanospirillaceae</taxon>
        <taxon>Oceanospirillum</taxon>
    </lineage>
</organism>
<dbReference type="Proteomes" id="UP000565262">
    <property type="component" value="Unassembled WGS sequence"/>
</dbReference>
<proteinExistence type="predicted"/>
<dbReference type="InterPro" id="IPR000182">
    <property type="entry name" value="GNAT_dom"/>
</dbReference>
<dbReference type="AlphaFoldDB" id="A0A839IMX2"/>
<dbReference type="Gene3D" id="3.40.630.30">
    <property type="match status" value="1"/>
</dbReference>
<feature type="domain" description="N-acetyltransferase" evidence="3">
    <location>
        <begin position="1"/>
        <end position="145"/>
    </location>
</feature>
<accession>A0A839IMX2</accession>
<evidence type="ECO:0000256" key="1">
    <source>
        <dbReference type="ARBA" id="ARBA00022679"/>
    </source>
</evidence>
<dbReference type="PANTHER" id="PTHR43877">
    <property type="entry name" value="AMINOALKYLPHOSPHONATE N-ACETYLTRANSFERASE-RELATED-RELATED"/>
    <property type="match status" value="1"/>
</dbReference>
<gene>
    <name evidence="4" type="ORF">H4O21_09245</name>
</gene>
<evidence type="ECO:0000313" key="4">
    <source>
        <dbReference type="EMBL" id="MBB1486793.1"/>
    </source>
</evidence>
<keyword evidence="2" id="KW-0012">Acyltransferase</keyword>
<keyword evidence="1 4" id="KW-0808">Transferase</keyword>
<name>A0A839IMX2_9GAMM</name>
<dbReference type="RefSeq" id="WP_182808638.1">
    <property type="nucleotide sequence ID" value="NZ_JACJFM010000009.1"/>
</dbReference>
<keyword evidence="5" id="KW-1185">Reference proteome</keyword>
<protein>
    <submittedName>
        <fullName evidence="4">GNAT family N-acetyltransferase</fullName>
    </submittedName>
</protein>